<dbReference type="RefSeq" id="WP_153550545.1">
    <property type="nucleotide sequence ID" value="NZ_CP040089.1"/>
</dbReference>
<evidence type="ECO:0000313" key="3">
    <source>
        <dbReference type="Proteomes" id="UP000377803"/>
    </source>
</evidence>
<feature type="region of interest" description="Disordered" evidence="1">
    <location>
        <begin position="419"/>
        <end position="446"/>
    </location>
</feature>
<dbReference type="AlphaFoldDB" id="A0A5Q0UGM7"/>
<feature type="compositionally biased region" description="Basic and acidic residues" evidence="1">
    <location>
        <begin position="301"/>
        <end position="335"/>
    </location>
</feature>
<dbReference type="KEGG" id="ncon:LC1Nh_0921"/>
<evidence type="ECO:0000313" key="2">
    <source>
        <dbReference type="EMBL" id="QGA80803.1"/>
    </source>
</evidence>
<dbReference type="EMBL" id="CP040089">
    <property type="protein sequence ID" value="QGA80803.1"/>
    <property type="molecule type" value="Genomic_DNA"/>
</dbReference>
<reference evidence="3" key="1">
    <citation type="submission" date="2019-05" db="EMBL/GenBank/DDBJ databases">
        <title>Candidatus Nanohalobium constans, a novel model system to study the DPANN nano-sized archaea: genomic and physiological characterization of a nanoarchaeon co-cultured with its chitinotrophic host.</title>
        <authorList>
            <person name="La Cono V."/>
            <person name="Arcadi E."/>
            <person name="Crisafi F."/>
            <person name="Denaro R."/>
            <person name="La Spada G."/>
            <person name="Messina E."/>
            <person name="Smedile F."/>
            <person name="Toshchakov S.V."/>
            <person name="Shevchenko M.A."/>
            <person name="Golyshin P.N."/>
            <person name="Golyshina O.V."/>
            <person name="Ferrer M."/>
            <person name="Rohde M."/>
            <person name="Mushegian A."/>
            <person name="Sorokin D.Y."/>
            <person name="Giuliano L."/>
            <person name="Yakimov M.M."/>
        </authorList>
    </citation>
    <scope>NUCLEOTIDE SEQUENCE [LARGE SCALE GENOMIC DNA]</scope>
    <source>
        <strain evidence="3">LC1Nh</strain>
    </source>
</reference>
<protein>
    <submittedName>
        <fullName evidence="2">Uncharacterized protein</fullName>
    </submittedName>
</protein>
<feature type="compositionally biased region" description="Basic and acidic residues" evidence="1">
    <location>
        <begin position="353"/>
        <end position="372"/>
    </location>
</feature>
<feature type="compositionally biased region" description="Polar residues" evidence="1">
    <location>
        <begin position="9"/>
        <end position="33"/>
    </location>
</feature>
<evidence type="ECO:0000256" key="1">
    <source>
        <dbReference type="SAM" id="MobiDB-lite"/>
    </source>
</evidence>
<feature type="region of interest" description="Disordered" evidence="1">
    <location>
        <begin position="1"/>
        <end position="85"/>
    </location>
</feature>
<dbReference type="Proteomes" id="UP000377803">
    <property type="component" value="Chromosome"/>
</dbReference>
<proteinExistence type="predicted"/>
<feature type="compositionally biased region" description="Basic and acidic residues" evidence="1">
    <location>
        <begin position="34"/>
        <end position="58"/>
    </location>
</feature>
<feature type="compositionally biased region" description="Basic and acidic residues" evidence="1">
    <location>
        <begin position="276"/>
        <end position="294"/>
    </location>
</feature>
<name>A0A5Q0UGM7_9ARCH</name>
<gene>
    <name evidence="2" type="ORF">LC1Nh_0921</name>
</gene>
<feature type="region of interest" description="Disordered" evidence="1">
    <location>
        <begin position="274"/>
        <end position="335"/>
    </location>
</feature>
<dbReference type="GeneID" id="42365312"/>
<feature type="region of interest" description="Disordered" evidence="1">
    <location>
        <begin position="197"/>
        <end position="222"/>
    </location>
</feature>
<sequence length="571" mass="65080">MDENPEDVGQSTEDILSQKQNTEGGDTGQNPEKSSGREPGDLTDDNIKSQRDPLDRARTANRKSVSSLEEGVGADESGEERAWKVAQQESQINHINQEDFDEKTKEEIKKAERVKEEVEKSGNYWRIDDETALDFNADIEERDQEWIDDFSTKTAGTDPVSMADSLDHIERTAMRWGAGAEDQGLYKGIFDAHFQETGDRNKSAAQSADAMSDFRSTWESHHRDEFEHLSEDLTQFFDEVHLTSRDSEEASGDISLVENLSRRVSQYQDIRDEAEESIREYEEADSEKNPDITERGAQLIRDLKDEAASHLEGQDNRDPGKSEFEHTEQEREVKKTWTATKIAALESVEETYESAREQKENYEDLKEDVSERKETYTDLMEDLELTNLEGVDEGTEETLEEIDTDINTVLDLASLSDGEDITSQLDDGPRAENHQIGPANVSDEDAADRIVEEAKEQVYGEEDEDGLVHEYDQKSLDDKLIQVMDEDVTESELQLLQLQGMYAKATETAQVLGDYEERLESEIQAYEETLEDIEDSISDEYDSLDDFTDEEREEAIEQLNEYLPEEEEVTA</sequence>
<keyword evidence="3" id="KW-1185">Reference proteome</keyword>
<feature type="region of interest" description="Disordered" evidence="1">
    <location>
        <begin position="352"/>
        <end position="372"/>
    </location>
</feature>
<accession>A0A5Q0UGM7</accession>
<organism evidence="2 3">
    <name type="scientific">Candidatus Nanohalobium constans</name>
    <dbReference type="NCBI Taxonomy" id="2565781"/>
    <lineage>
        <taxon>Archaea</taxon>
        <taxon>Candidatus Nanohalarchaeota</taxon>
        <taxon>Candidatus Nanohalobia</taxon>
        <taxon>Candidatus Nanohalobiales</taxon>
        <taxon>Candidatus Nanohalobiaceae</taxon>
        <taxon>Candidatus Nanohalobium</taxon>
    </lineage>
</organism>